<organism evidence="1 2">
    <name type="scientific">Fraxinus pennsylvanica</name>
    <dbReference type="NCBI Taxonomy" id="56036"/>
    <lineage>
        <taxon>Eukaryota</taxon>
        <taxon>Viridiplantae</taxon>
        <taxon>Streptophyta</taxon>
        <taxon>Embryophyta</taxon>
        <taxon>Tracheophyta</taxon>
        <taxon>Spermatophyta</taxon>
        <taxon>Magnoliopsida</taxon>
        <taxon>eudicotyledons</taxon>
        <taxon>Gunneridae</taxon>
        <taxon>Pentapetalae</taxon>
        <taxon>asterids</taxon>
        <taxon>lamiids</taxon>
        <taxon>Lamiales</taxon>
        <taxon>Oleaceae</taxon>
        <taxon>Oleeae</taxon>
        <taxon>Fraxinus</taxon>
    </lineage>
</organism>
<proteinExistence type="predicted"/>
<accession>A0AAD1ZR64</accession>
<evidence type="ECO:0000313" key="1">
    <source>
        <dbReference type="EMBL" id="CAI9771810.1"/>
    </source>
</evidence>
<protein>
    <recommendedName>
        <fullName evidence="3">Glutaredoxin domain-containing protein</fullName>
    </recommendedName>
</protein>
<dbReference type="Gene3D" id="3.40.30.10">
    <property type="entry name" value="Glutaredoxin"/>
    <property type="match status" value="1"/>
</dbReference>
<dbReference type="PANTHER" id="PTHR45669">
    <property type="entry name" value="GLUTAREDOXIN DOMAIN-CONTAINING CYSTEINE-RICH PROTEIN CG12206-RELATED"/>
    <property type="match status" value="1"/>
</dbReference>
<dbReference type="EMBL" id="OU503046">
    <property type="protein sequence ID" value="CAI9771810.1"/>
    <property type="molecule type" value="Genomic_DNA"/>
</dbReference>
<evidence type="ECO:0008006" key="3">
    <source>
        <dbReference type="Google" id="ProtNLM"/>
    </source>
</evidence>
<reference evidence="1" key="1">
    <citation type="submission" date="2023-05" db="EMBL/GenBank/DDBJ databases">
        <authorList>
            <person name="Huff M."/>
        </authorList>
    </citation>
    <scope>NUCLEOTIDE SEQUENCE</scope>
</reference>
<sequence length="158" mass="17719">MKSANPVQPRVCKTVITILGAFHMFFDERDVSMDCVYIEELQMIFGESDKSKLSLPRVFISGSYIGGAEELQWMLCIKSKEKEAKKEDEIKERHRVHTHLNRRRASSSGSPALPVAGIVLHASPSSLATQLHFRISVDLKHAFTQINLILPSSLVRTG</sequence>
<keyword evidence="2" id="KW-1185">Reference proteome</keyword>
<evidence type="ECO:0000313" key="2">
    <source>
        <dbReference type="Proteomes" id="UP000834106"/>
    </source>
</evidence>
<dbReference type="AlphaFoldDB" id="A0AAD1ZR64"/>
<dbReference type="PANTHER" id="PTHR45669:SF26">
    <property type="entry name" value="GLUTAREDOXIN DOMAIN-CONTAINING PROTEIN"/>
    <property type="match status" value="1"/>
</dbReference>
<dbReference type="PROSITE" id="PS51354">
    <property type="entry name" value="GLUTAREDOXIN_2"/>
    <property type="match status" value="1"/>
</dbReference>
<dbReference type="SUPFAM" id="SSF52833">
    <property type="entry name" value="Thioredoxin-like"/>
    <property type="match status" value="1"/>
</dbReference>
<name>A0AAD1ZR64_9LAMI</name>
<dbReference type="InterPro" id="IPR036249">
    <property type="entry name" value="Thioredoxin-like_sf"/>
</dbReference>
<gene>
    <name evidence="1" type="ORF">FPE_LOCUS19240</name>
</gene>
<dbReference type="Proteomes" id="UP000834106">
    <property type="component" value="Chromosome 11"/>
</dbReference>